<keyword evidence="2" id="KW-1185">Reference proteome</keyword>
<protein>
    <submittedName>
        <fullName evidence="1">Uncharacterized protein</fullName>
    </submittedName>
</protein>
<comment type="caution">
    <text evidence="1">The sequence shown here is derived from an EMBL/GenBank/DDBJ whole genome shotgun (WGS) entry which is preliminary data.</text>
</comment>
<evidence type="ECO:0000313" key="2">
    <source>
        <dbReference type="Proteomes" id="UP001165960"/>
    </source>
</evidence>
<gene>
    <name evidence="1" type="ORF">DSO57_1017898</name>
</gene>
<proteinExistence type="predicted"/>
<sequence>MEFSSLAEGYPLKVILHMGFGTLSHIKPLLEMGSVLRARNHSVVYAAFEELEKFNKPYQFRFVSLGSDGDNGNRRAQMKKSFSIREPHDPIKSIPNSLGAVAPVFYDVIYPALSRVIDEEKPDVIACDFFSTACRDVAEMKGIPLITGFQTTDVFDIVSSPFITSSMIYGSITTDKLSFLQRFQDKILTPLKKRYYFHPMTRRMNQVRAKHGVPSASLPFGDFSTSLGIANTFAGLEAAAPIPPYIKLVGPITSDSYPPMAPELAVFLENHPRTLYIAFGSTVVLANFDIENLVNGALAALDKGSIDGILWGLGKTLAEDFPPTFNGSKVTRDNLFADKHPHIRLLPWAPQAAIMQHKHTRLFLSHGGLESTFEALLSKTPILCMPFFGDQPRNARKLEDAGVGKYIDRLTATPASLANDIESMMYDPTGSIAANAKRMQTLAQFGSRRKALGADAIEEYAYTAQACRPIHPQKYGQAPCELSHLAMASRNMSFIKANSLDVYGAVSILVLTAILASLYTVAMIAARLSNPPSTNFTKKNQ</sequence>
<name>A0ACC2UPU3_9FUNG</name>
<organism evidence="1 2">
    <name type="scientific">Entomophthora muscae</name>
    <dbReference type="NCBI Taxonomy" id="34485"/>
    <lineage>
        <taxon>Eukaryota</taxon>
        <taxon>Fungi</taxon>
        <taxon>Fungi incertae sedis</taxon>
        <taxon>Zoopagomycota</taxon>
        <taxon>Entomophthoromycotina</taxon>
        <taxon>Entomophthoromycetes</taxon>
        <taxon>Entomophthorales</taxon>
        <taxon>Entomophthoraceae</taxon>
        <taxon>Entomophthora</taxon>
    </lineage>
</organism>
<dbReference type="Proteomes" id="UP001165960">
    <property type="component" value="Unassembled WGS sequence"/>
</dbReference>
<accession>A0ACC2UPU3</accession>
<dbReference type="EMBL" id="QTSX02000076">
    <property type="protein sequence ID" value="KAJ9088957.1"/>
    <property type="molecule type" value="Genomic_DNA"/>
</dbReference>
<reference evidence="1" key="1">
    <citation type="submission" date="2022-04" db="EMBL/GenBank/DDBJ databases">
        <title>Genome of the entomopathogenic fungus Entomophthora muscae.</title>
        <authorList>
            <person name="Elya C."/>
            <person name="Lovett B.R."/>
            <person name="Lee E."/>
            <person name="Macias A.M."/>
            <person name="Hajek A.E."/>
            <person name="De Bivort B.L."/>
            <person name="Kasson M.T."/>
            <person name="De Fine Licht H.H."/>
            <person name="Stajich J.E."/>
        </authorList>
    </citation>
    <scope>NUCLEOTIDE SEQUENCE</scope>
    <source>
        <strain evidence="1">Berkeley</strain>
    </source>
</reference>
<evidence type="ECO:0000313" key="1">
    <source>
        <dbReference type="EMBL" id="KAJ9088957.1"/>
    </source>
</evidence>